<evidence type="ECO:0000313" key="38">
    <source>
        <dbReference type="Proteomes" id="UP001159641"/>
    </source>
</evidence>
<evidence type="ECO:0000256" key="4">
    <source>
        <dbReference type="ARBA" id="ARBA00011881"/>
    </source>
</evidence>
<evidence type="ECO:0000256" key="10">
    <source>
        <dbReference type="ARBA" id="ARBA00039862"/>
    </source>
</evidence>
<comment type="catalytic activity">
    <reaction evidence="32">
        <text>N(omega)-methyl-L-arginine + glyoxylate = 5-(3-methylguanidino)-2-oxopentanoate + glycine</text>
        <dbReference type="Rhea" id="RHEA:77323"/>
        <dbReference type="ChEBI" id="CHEBI:36655"/>
        <dbReference type="ChEBI" id="CHEBI:57305"/>
        <dbReference type="ChEBI" id="CHEBI:114953"/>
        <dbReference type="ChEBI" id="CHEBI:197314"/>
    </reaction>
</comment>
<comment type="catalytic activity">
    <reaction evidence="22">
        <text>N(omega),N('omega)-dimethyl-L-arginine + pyruvate = 5-(3,3'-dimethylguanidino)-2-oxopentanoate + L-alanine</text>
        <dbReference type="Rhea" id="RHEA:77307"/>
        <dbReference type="ChEBI" id="CHEBI:15361"/>
        <dbReference type="ChEBI" id="CHEBI:57972"/>
        <dbReference type="ChEBI" id="CHEBI:197308"/>
        <dbReference type="ChEBI" id="CHEBI:197310"/>
    </reaction>
</comment>
<feature type="signal peptide" evidence="36">
    <location>
        <begin position="1"/>
        <end position="17"/>
    </location>
</feature>
<evidence type="ECO:0000256" key="18">
    <source>
        <dbReference type="ARBA" id="ARBA00043749"/>
    </source>
</evidence>
<comment type="catalytic activity">
    <reaction evidence="28">
        <text>N(omega),N(omega)-dimethyl-L-arginine + glyoxylate = 5-(3,3-dimethylguanidino)-2-oxopentanoate + glycine</text>
        <dbReference type="Rhea" id="RHEA:77311"/>
        <dbReference type="ChEBI" id="CHEBI:36655"/>
        <dbReference type="ChEBI" id="CHEBI:57305"/>
        <dbReference type="ChEBI" id="CHEBI:58326"/>
        <dbReference type="ChEBI" id="CHEBI:197301"/>
    </reaction>
</comment>
<evidence type="ECO:0000256" key="14">
    <source>
        <dbReference type="ARBA" id="ARBA00042669"/>
    </source>
</evidence>
<comment type="catalytic activity">
    <reaction evidence="16">
        <text>(2S)-2-aminobutanoate + glyoxylate = 2-oxobutanoate + glycine</text>
        <dbReference type="Rhea" id="RHEA:77339"/>
        <dbReference type="ChEBI" id="CHEBI:16763"/>
        <dbReference type="ChEBI" id="CHEBI:36655"/>
        <dbReference type="ChEBI" id="CHEBI:57305"/>
        <dbReference type="ChEBI" id="CHEBI:74359"/>
    </reaction>
</comment>
<dbReference type="InterPro" id="IPR015421">
    <property type="entry name" value="PyrdxlP-dep_Trfase_major"/>
</dbReference>
<keyword evidence="36" id="KW-0732">Signal</keyword>
<dbReference type="GO" id="GO:0009436">
    <property type="term" value="P:glyoxylate catabolic process"/>
    <property type="evidence" value="ECO:0007669"/>
    <property type="project" value="TreeGrafter"/>
</dbReference>
<dbReference type="GO" id="GO:0005739">
    <property type="term" value="C:mitochondrion"/>
    <property type="evidence" value="ECO:0007669"/>
    <property type="project" value="UniProtKB-SubCell"/>
</dbReference>
<proteinExistence type="inferred from homology"/>
<dbReference type="Pfam" id="PF00202">
    <property type="entry name" value="Aminotran_3"/>
    <property type="match status" value="1"/>
</dbReference>
<protein>
    <recommendedName>
        <fullName evidence="10">Alanine--glyoxylate aminotransferase 2, mitochondrial</fullName>
        <ecNumber evidence="25">2.6.1.18</ecNumber>
        <ecNumber evidence="9">2.6.1.40</ecNumber>
        <ecNumber evidence="5">2.6.1.44</ecNumber>
    </recommendedName>
    <alternativeName>
        <fullName evidence="11">(R)-3-amino-2-methylpropionate--pyruvate transaminase</fullName>
    </alternativeName>
    <alternativeName>
        <fullName evidence="13">Beta-ALAAT II</fullName>
    </alternativeName>
    <alternativeName>
        <fullName evidence="14">Beta-alanine-pyruvate aminotransferase</fullName>
    </alternativeName>
    <alternativeName>
        <fullName evidence="27">D-3-aminoisobutyrate-pyruvate aminotransferase</fullName>
    </alternativeName>
    <alternativeName>
        <fullName evidence="12">D-AIBAT</fullName>
    </alternativeName>
    <alternativeName>
        <fullName evidence="26">D-beta-aminoisobutyrate-pyruvate aminotransferase</fullName>
    </alternativeName>
</protein>
<name>A0AB34H730_ESCRO</name>
<evidence type="ECO:0000256" key="28">
    <source>
        <dbReference type="ARBA" id="ARBA00047892"/>
    </source>
</evidence>
<evidence type="ECO:0000256" key="22">
    <source>
        <dbReference type="ARBA" id="ARBA00043798"/>
    </source>
</evidence>
<evidence type="ECO:0000256" key="35">
    <source>
        <dbReference type="ARBA" id="ARBA00058068"/>
    </source>
</evidence>
<evidence type="ECO:0000256" key="23">
    <source>
        <dbReference type="ARBA" id="ARBA00043825"/>
    </source>
</evidence>
<gene>
    <name evidence="37" type="ORF">J1605_022979</name>
</gene>
<dbReference type="PANTHER" id="PTHR45688">
    <property type="match status" value="1"/>
</dbReference>
<evidence type="ECO:0000256" key="17">
    <source>
        <dbReference type="ARBA" id="ARBA00043726"/>
    </source>
</evidence>
<comment type="cofactor">
    <cofactor evidence="1">
        <name>pyridoxal 5'-phosphate</name>
        <dbReference type="ChEBI" id="CHEBI:597326"/>
    </cofactor>
</comment>
<evidence type="ECO:0000256" key="29">
    <source>
        <dbReference type="ARBA" id="ARBA00048264"/>
    </source>
</evidence>
<evidence type="ECO:0000256" key="2">
    <source>
        <dbReference type="ARBA" id="ARBA00004173"/>
    </source>
</evidence>
<comment type="catalytic activity">
    <reaction evidence="29">
        <text>L-ornithine + glyoxylate = 5-amino-2-oxopentanoate + glycine</text>
        <dbReference type="Rhea" id="RHEA:77331"/>
        <dbReference type="ChEBI" id="CHEBI:36655"/>
        <dbReference type="ChEBI" id="CHEBI:46911"/>
        <dbReference type="ChEBI" id="CHEBI:57305"/>
        <dbReference type="ChEBI" id="CHEBI:58802"/>
    </reaction>
</comment>
<comment type="catalytic activity">
    <reaction evidence="30">
        <text>2-oxohexanoate + N(omega),N(omega)-dimethyl-L-arginine = L-2-aminohexanoate + 5-(3,3-dimethylguanidino)-2-oxopentanoate</text>
        <dbReference type="Rhea" id="RHEA:77363"/>
        <dbReference type="ChEBI" id="CHEBI:35177"/>
        <dbReference type="ChEBI" id="CHEBI:58326"/>
        <dbReference type="ChEBI" id="CHEBI:58455"/>
        <dbReference type="ChEBI" id="CHEBI:197301"/>
    </reaction>
</comment>
<evidence type="ECO:0000256" key="15">
    <source>
        <dbReference type="ARBA" id="ARBA00043669"/>
    </source>
</evidence>
<comment type="catalytic activity">
    <reaction evidence="31">
        <text>N(omega),N(omega)-dimethyl-L-arginine + 2-oxobutanoate = 5-(3,3-dimethylguanidino)-2-oxopentanoate + (2S)-2-aminobutanoate</text>
        <dbReference type="Rhea" id="RHEA:77351"/>
        <dbReference type="ChEBI" id="CHEBI:16763"/>
        <dbReference type="ChEBI" id="CHEBI:58326"/>
        <dbReference type="ChEBI" id="CHEBI:74359"/>
        <dbReference type="ChEBI" id="CHEBI:197301"/>
    </reaction>
</comment>
<dbReference type="PANTHER" id="PTHR45688:SF3">
    <property type="entry name" value="ALANINE--GLYOXYLATE AMINOTRANSFERASE 2, MITOCHONDRIAL"/>
    <property type="match status" value="1"/>
</dbReference>
<evidence type="ECO:0000256" key="7">
    <source>
        <dbReference type="ARBA" id="ARBA00022679"/>
    </source>
</evidence>
<feature type="chain" id="PRO_5044214868" description="Alanine--glyoxylate aminotransferase 2, mitochondrial" evidence="36">
    <location>
        <begin position="18"/>
        <end position="120"/>
    </location>
</feature>
<evidence type="ECO:0000256" key="30">
    <source>
        <dbReference type="ARBA" id="ARBA00048500"/>
    </source>
</evidence>
<evidence type="ECO:0000256" key="34">
    <source>
        <dbReference type="ARBA" id="ARBA00049480"/>
    </source>
</evidence>
<evidence type="ECO:0000256" key="20">
    <source>
        <dbReference type="ARBA" id="ARBA00043758"/>
    </source>
</evidence>
<dbReference type="GO" id="GO:0030170">
    <property type="term" value="F:pyridoxal phosphate binding"/>
    <property type="evidence" value="ECO:0007669"/>
    <property type="project" value="InterPro"/>
</dbReference>
<sequence length="120" mass="13287">MLCFLLLFLFVADCCQAKDQYIEQFKDTLSTSVAKSIAGFFAEPIQGVNGVVQYPKGFLKEAFELVRERGGVCVADEVSGHGIGAMQCSRDRKSTRRNFFKPSSVVQAESIYSGDSKTWV</sequence>
<organism evidence="37 38">
    <name type="scientific">Eschrichtius robustus</name>
    <name type="common">California gray whale</name>
    <name type="synonym">Eschrichtius gibbosus</name>
    <dbReference type="NCBI Taxonomy" id="9764"/>
    <lineage>
        <taxon>Eukaryota</taxon>
        <taxon>Metazoa</taxon>
        <taxon>Chordata</taxon>
        <taxon>Craniata</taxon>
        <taxon>Vertebrata</taxon>
        <taxon>Euteleostomi</taxon>
        <taxon>Mammalia</taxon>
        <taxon>Eutheria</taxon>
        <taxon>Laurasiatheria</taxon>
        <taxon>Artiodactyla</taxon>
        <taxon>Whippomorpha</taxon>
        <taxon>Cetacea</taxon>
        <taxon>Mysticeti</taxon>
        <taxon>Eschrichtiidae</taxon>
        <taxon>Eschrichtius</taxon>
    </lineage>
</organism>
<evidence type="ECO:0000256" key="21">
    <source>
        <dbReference type="ARBA" id="ARBA00043777"/>
    </source>
</evidence>
<comment type="subunit">
    <text evidence="4">Homotetramer.</text>
</comment>
<keyword evidence="38" id="KW-1185">Reference proteome</keyword>
<comment type="catalytic activity">
    <reaction evidence="19">
        <text>2-oxobutanoate + L-alanine = (2S)-2-aminobutanoate + pyruvate</text>
        <dbReference type="Rhea" id="RHEA:77355"/>
        <dbReference type="ChEBI" id="CHEBI:15361"/>
        <dbReference type="ChEBI" id="CHEBI:16763"/>
        <dbReference type="ChEBI" id="CHEBI:57972"/>
        <dbReference type="ChEBI" id="CHEBI:74359"/>
        <dbReference type="EC" id="2.6.1.44"/>
    </reaction>
</comment>
<dbReference type="EC" id="2.6.1.44" evidence="5"/>
<evidence type="ECO:0000256" key="19">
    <source>
        <dbReference type="ARBA" id="ARBA00043751"/>
    </source>
</evidence>
<dbReference type="Gene3D" id="3.40.640.10">
    <property type="entry name" value="Type I PLP-dependent aspartate aminotransferase-like (Major domain)"/>
    <property type="match status" value="1"/>
</dbReference>
<dbReference type="EC" id="2.6.1.18" evidence="25"/>
<dbReference type="GO" id="GO:0047305">
    <property type="term" value="F:(R)-3-amino-2-methylpropionate-pyruvate transaminase activity"/>
    <property type="evidence" value="ECO:0007669"/>
    <property type="project" value="UniProtKB-EC"/>
</dbReference>
<comment type="subcellular location">
    <subcellularLocation>
        <location evidence="2">Mitochondrion</location>
    </subcellularLocation>
</comment>
<evidence type="ECO:0000256" key="8">
    <source>
        <dbReference type="ARBA" id="ARBA00033660"/>
    </source>
</evidence>
<evidence type="ECO:0000256" key="31">
    <source>
        <dbReference type="ARBA" id="ARBA00048560"/>
    </source>
</evidence>
<comment type="catalytic activity">
    <reaction evidence="33">
        <text>oxaloacetate + L-alanine = L-aspartate + pyruvate</text>
        <dbReference type="Rhea" id="RHEA:77347"/>
        <dbReference type="ChEBI" id="CHEBI:15361"/>
        <dbReference type="ChEBI" id="CHEBI:16452"/>
        <dbReference type="ChEBI" id="CHEBI:29991"/>
        <dbReference type="ChEBI" id="CHEBI:57972"/>
    </reaction>
</comment>
<comment type="catalytic activity">
    <reaction evidence="18">
        <text>N(omega),N(omega)-dimethyl-L-arginine + oxaloacetate = 5-(3,3-dimethylguanidino)-2-oxopentanoate + L-aspartate</text>
        <dbReference type="Rhea" id="RHEA:77343"/>
        <dbReference type="ChEBI" id="CHEBI:16452"/>
        <dbReference type="ChEBI" id="CHEBI:29991"/>
        <dbReference type="ChEBI" id="CHEBI:58326"/>
        <dbReference type="ChEBI" id="CHEBI:197301"/>
    </reaction>
</comment>
<dbReference type="Proteomes" id="UP001159641">
    <property type="component" value="Unassembled WGS sequence"/>
</dbReference>
<keyword evidence="7" id="KW-0808">Transferase</keyword>
<evidence type="ECO:0000256" key="9">
    <source>
        <dbReference type="ARBA" id="ARBA00039130"/>
    </source>
</evidence>
<dbReference type="InterPro" id="IPR005814">
    <property type="entry name" value="Aminotrans_3"/>
</dbReference>
<comment type="catalytic activity">
    <reaction evidence="15">
        <text>N(omega),N(omega)-dimethyl-L-arginine + pyruvate = 5-(3,3-dimethylguanidino)-2-oxopentanoate + L-alanine</text>
        <dbReference type="Rhea" id="RHEA:77303"/>
        <dbReference type="ChEBI" id="CHEBI:15361"/>
        <dbReference type="ChEBI" id="CHEBI:57972"/>
        <dbReference type="ChEBI" id="CHEBI:58326"/>
        <dbReference type="ChEBI" id="CHEBI:197301"/>
    </reaction>
</comment>
<evidence type="ECO:0000256" key="11">
    <source>
        <dbReference type="ARBA" id="ARBA00041662"/>
    </source>
</evidence>
<evidence type="ECO:0000256" key="1">
    <source>
        <dbReference type="ARBA" id="ARBA00001933"/>
    </source>
</evidence>
<evidence type="ECO:0000256" key="6">
    <source>
        <dbReference type="ARBA" id="ARBA00022576"/>
    </source>
</evidence>
<evidence type="ECO:0000256" key="27">
    <source>
        <dbReference type="ARBA" id="ARBA00044258"/>
    </source>
</evidence>
<comment type="catalytic activity">
    <reaction evidence="24">
        <text>2-oxopentanoate + N(omega),N(omega)-dimethyl-L-arginine = 5-(3,3-dimethylguanidino)-2-oxopentanoate + L-2-aminopentanoate</text>
        <dbReference type="Rhea" id="RHEA:77359"/>
        <dbReference type="ChEBI" id="CHEBI:28644"/>
        <dbReference type="ChEBI" id="CHEBI:58326"/>
        <dbReference type="ChEBI" id="CHEBI:58441"/>
        <dbReference type="ChEBI" id="CHEBI:197301"/>
    </reaction>
</comment>
<comment type="catalytic activity">
    <reaction evidence="23">
        <text>3-oxopropanoate + L-alanine = beta-alanine + pyruvate</text>
        <dbReference type="Rhea" id="RHEA:14077"/>
        <dbReference type="ChEBI" id="CHEBI:15361"/>
        <dbReference type="ChEBI" id="CHEBI:33190"/>
        <dbReference type="ChEBI" id="CHEBI:57966"/>
        <dbReference type="ChEBI" id="CHEBI:57972"/>
        <dbReference type="EC" id="2.6.1.18"/>
    </reaction>
    <physiologicalReaction direction="right-to-left" evidence="23">
        <dbReference type="Rhea" id="RHEA:14079"/>
    </physiologicalReaction>
</comment>
<dbReference type="AlphaFoldDB" id="A0AB34H730"/>
<evidence type="ECO:0000256" key="3">
    <source>
        <dbReference type="ARBA" id="ARBA00008954"/>
    </source>
</evidence>
<evidence type="ECO:0000256" key="13">
    <source>
        <dbReference type="ARBA" id="ARBA00042611"/>
    </source>
</evidence>
<dbReference type="EC" id="2.6.1.40" evidence="9"/>
<reference evidence="37 38" key="1">
    <citation type="submission" date="2022-11" db="EMBL/GenBank/DDBJ databases">
        <title>Whole genome sequence of Eschrichtius robustus ER-17-0199.</title>
        <authorList>
            <person name="Bruniche-Olsen A."/>
            <person name="Black A.N."/>
            <person name="Fields C.J."/>
            <person name="Walden K."/>
            <person name="Dewoody J.A."/>
        </authorList>
    </citation>
    <scope>NUCLEOTIDE SEQUENCE [LARGE SCALE GENOMIC DNA]</scope>
    <source>
        <strain evidence="37">ER-17-0199</strain>
        <tissue evidence="37">Blubber</tissue>
    </source>
</reference>
<evidence type="ECO:0000313" key="37">
    <source>
        <dbReference type="EMBL" id="KAJ8787494.1"/>
    </source>
</evidence>
<dbReference type="GO" id="GO:0019481">
    <property type="term" value="P:L-alanine catabolic process, by transamination"/>
    <property type="evidence" value="ECO:0007669"/>
    <property type="project" value="TreeGrafter"/>
</dbReference>
<evidence type="ECO:0000256" key="16">
    <source>
        <dbReference type="ARBA" id="ARBA00043679"/>
    </source>
</evidence>
<comment type="function">
    <text evidence="35">Multifunctional aminotransferase with a broad substrate specificity. Catalyzes the conversion of glyoxylate to glycine using alanine as the amino donor. Catalyzes metabolism of not L- but the D-isomer of D-beta-aminoisobutyric acid to generate 2-methyl-3-oxopropanoate and alanine. Catalyzes the transfer of the amino group from beta-alanine to pyruvate to yield L-alanine and 3-oxopropanoate. Can metabolize NG-monomethyl-L-arginine (NMMA), asymmetric NG,NG-dimethyl-L-arginine (ADMA) and symmetric NG,N'G-dimethyl-L-arginine (SDMA). ADMA is a potent inhibitor of nitric-oxide (NO) synthase, and this activity provides mechanism through which the kidney regulates blood pressure.</text>
</comment>
<comment type="catalytic activity">
    <reaction evidence="8">
        <text>glyoxylate + L-alanine = glycine + pyruvate</text>
        <dbReference type="Rhea" id="RHEA:24248"/>
        <dbReference type="ChEBI" id="CHEBI:15361"/>
        <dbReference type="ChEBI" id="CHEBI:36655"/>
        <dbReference type="ChEBI" id="CHEBI:57305"/>
        <dbReference type="ChEBI" id="CHEBI:57972"/>
        <dbReference type="EC" id="2.6.1.44"/>
    </reaction>
    <physiologicalReaction direction="left-to-right" evidence="8">
        <dbReference type="Rhea" id="RHEA:24249"/>
    </physiologicalReaction>
</comment>
<evidence type="ECO:0000256" key="5">
    <source>
        <dbReference type="ARBA" id="ARBA00013049"/>
    </source>
</evidence>
<evidence type="ECO:0000256" key="25">
    <source>
        <dbReference type="ARBA" id="ARBA00044055"/>
    </source>
</evidence>
<comment type="catalytic activity">
    <reaction evidence="21">
        <text>L-ornithine + pyruvate = 5-amino-2-oxopentanoate + L-alanine</text>
        <dbReference type="Rhea" id="RHEA:77327"/>
        <dbReference type="ChEBI" id="CHEBI:15361"/>
        <dbReference type="ChEBI" id="CHEBI:46911"/>
        <dbReference type="ChEBI" id="CHEBI:57972"/>
        <dbReference type="ChEBI" id="CHEBI:58802"/>
    </reaction>
</comment>
<evidence type="ECO:0000256" key="12">
    <source>
        <dbReference type="ARBA" id="ARBA00041845"/>
    </source>
</evidence>
<evidence type="ECO:0000256" key="32">
    <source>
        <dbReference type="ARBA" id="ARBA00048760"/>
    </source>
</evidence>
<comment type="catalytic activity">
    <reaction evidence="34">
        <text>N(omega),N('omega)-dimethyl-L-arginine + glyoxylate = 5-(3,3'-dimethylguanidino)-2-oxopentanoate + glycine</text>
        <dbReference type="Rhea" id="RHEA:77315"/>
        <dbReference type="ChEBI" id="CHEBI:36655"/>
        <dbReference type="ChEBI" id="CHEBI:57305"/>
        <dbReference type="ChEBI" id="CHEBI:197308"/>
        <dbReference type="ChEBI" id="CHEBI:197310"/>
    </reaction>
</comment>
<dbReference type="EMBL" id="JAIQCJ010001787">
    <property type="protein sequence ID" value="KAJ8787494.1"/>
    <property type="molecule type" value="Genomic_DNA"/>
</dbReference>
<dbReference type="GO" id="GO:0016223">
    <property type="term" value="F:beta-alanine:pyruvate transaminase activity"/>
    <property type="evidence" value="ECO:0007669"/>
    <property type="project" value="UniProtKB-EC"/>
</dbReference>
<dbReference type="GO" id="GO:0008453">
    <property type="term" value="F:alanine-glyoxylate transaminase activity"/>
    <property type="evidence" value="ECO:0007669"/>
    <property type="project" value="UniProtKB-EC"/>
</dbReference>
<evidence type="ECO:0000256" key="36">
    <source>
        <dbReference type="SAM" id="SignalP"/>
    </source>
</evidence>
<evidence type="ECO:0000256" key="33">
    <source>
        <dbReference type="ARBA" id="ARBA00048916"/>
    </source>
</evidence>
<dbReference type="SUPFAM" id="SSF53383">
    <property type="entry name" value="PLP-dependent transferases"/>
    <property type="match status" value="1"/>
</dbReference>
<comment type="catalytic activity">
    <reaction evidence="17">
        <text>(R)-3-amino-2-methylpropanoate + pyruvate = 2-methyl-3-oxopropanoate + L-alanine</text>
        <dbReference type="Rhea" id="RHEA:18393"/>
        <dbReference type="ChEBI" id="CHEBI:15361"/>
        <dbReference type="ChEBI" id="CHEBI:57700"/>
        <dbReference type="ChEBI" id="CHEBI:57731"/>
        <dbReference type="ChEBI" id="CHEBI:57972"/>
        <dbReference type="EC" id="2.6.1.40"/>
    </reaction>
    <physiologicalReaction direction="left-to-right" evidence="17">
        <dbReference type="Rhea" id="RHEA:18394"/>
    </physiologicalReaction>
</comment>
<accession>A0AB34H730</accession>
<comment type="catalytic activity">
    <reaction evidence="20">
        <text>N(omega)-methyl-L-arginine + pyruvate = 5-(3-methylguanidino)-2-oxopentanoate + L-alanine</text>
        <dbReference type="Rhea" id="RHEA:77319"/>
        <dbReference type="ChEBI" id="CHEBI:15361"/>
        <dbReference type="ChEBI" id="CHEBI:57972"/>
        <dbReference type="ChEBI" id="CHEBI:114953"/>
        <dbReference type="ChEBI" id="CHEBI:197314"/>
    </reaction>
</comment>
<keyword evidence="6" id="KW-0032">Aminotransferase</keyword>
<evidence type="ECO:0000256" key="26">
    <source>
        <dbReference type="ARBA" id="ARBA00044257"/>
    </source>
</evidence>
<dbReference type="InterPro" id="IPR015424">
    <property type="entry name" value="PyrdxlP-dep_Trfase"/>
</dbReference>
<comment type="caution">
    <text evidence="37">The sequence shown here is derived from an EMBL/GenBank/DDBJ whole genome shotgun (WGS) entry which is preliminary data.</text>
</comment>
<evidence type="ECO:0000256" key="24">
    <source>
        <dbReference type="ARBA" id="ARBA00043826"/>
    </source>
</evidence>
<comment type="similarity">
    <text evidence="3">Belongs to the class-III pyridoxal-phosphate-dependent aminotransferase family.</text>
</comment>